<dbReference type="SUPFAM" id="SSF53098">
    <property type="entry name" value="Ribonuclease H-like"/>
    <property type="match status" value="1"/>
</dbReference>
<sequence length="87" mass="10264">MIVVDIFKGSSQPPWKLRSKWNQCKHTLSSMSWVVSHVYREGDTCADKLANFGLSIQNTRWWNFVPHFIINDATRNRANLPNYRFVH</sequence>
<keyword evidence="2" id="KW-1185">Reference proteome</keyword>
<dbReference type="Gene3D" id="3.30.420.10">
    <property type="entry name" value="Ribonuclease H-like superfamily/Ribonuclease H"/>
    <property type="match status" value="1"/>
</dbReference>
<dbReference type="EMBL" id="CAXHTB010000022">
    <property type="protein sequence ID" value="CAL0329480.1"/>
    <property type="molecule type" value="Genomic_DNA"/>
</dbReference>
<gene>
    <name evidence="1" type="ORF">LLUT_LOCUS30540</name>
</gene>
<accession>A0AAV1Y6C8</accession>
<proteinExistence type="predicted"/>
<evidence type="ECO:0008006" key="3">
    <source>
        <dbReference type="Google" id="ProtNLM"/>
    </source>
</evidence>
<organism evidence="1 2">
    <name type="scientific">Lupinus luteus</name>
    <name type="common">European yellow lupine</name>
    <dbReference type="NCBI Taxonomy" id="3873"/>
    <lineage>
        <taxon>Eukaryota</taxon>
        <taxon>Viridiplantae</taxon>
        <taxon>Streptophyta</taxon>
        <taxon>Embryophyta</taxon>
        <taxon>Tracheophyta</taxon>
        <taxon>Spermatophyta</taxon>
        <taxon>Magnoliopsida</taxon>
        <taxon>eudicotyledons</taxon>
        <taxon>Gunneridae</taxon>
        <taxon>Pentapetalae</taxon>
        <taxon>rosids</taxon>
        <taxon>fabids</taxon>
        <taxon>Fabales</taxon>
        <taxon>Fabaceae</taxon>
        <taxon>Papilionoideae</taxon>
        <taxon>50 kb inversion clade</taxon>
        <taxon>genistoids sensu lato</taxon>
        <taxon>core genistoids</taxon>
        <taxon>Genisteae</taxon>
        <taxon>Lupinus</taxon>
    </lineage>
</organism>
<evidence type="ECO:0000313" key="1">
    <source>
        <dbReference type="EMBL" id="CAL0329480.1"/>
    </source>
</evidence>
<dbReference type="InterPro" id="IPR012337">
    <property type="entry name" value="RNaseH-like_sf"/>
</dbReference>
<dbReference type="GO" id="GO:0003676">
    <property type="term" value="F:nucleic acid binding"/>
    <property type="evidence" value="ECO:0007669"/>
    <property type="project" value="InterPro"/>
</dbReference>
<name>A0AAV1Y6C8_LUPLU</name>
<dbReference type="AlphaFoldDB" id="A0AAV1Y6C8"/>
<dbReference type="InterPro" id="IPR036397">
    <property type="entry name" value="RNaseH_sf"/>
</dbReference>
<comment type="caution">
    <text evidence="1">The sequence shown here is derived from an EMBL/GenBank/DDBJ whole genome shotgun (WGS) entry which is preliminary data.</text>
</comment>
<protein>
    <recommendedName>
        <fullName evidence="3">RNase H type-1 domain-containing protein</fullName>
    </recommendedName>
</protein>
<evidence type="ECO:0000313" key="2">
    <source>
        <dbReference type="Proteomes" id="UP001497480"/>
    </source>
</evidence>
<dbReference type="Proteomes" id="UP001497480">
    <property type="component" value="Unassembled WGS sequence"/>
</dbReference>
<reference evidence="1 2" key="1">
    <citation type="submission" date="2024-03" db="EMBL/GenBank/DDBJ databases">
        <authorList>
            <person name="Martinez-Hernandez J."/>
        </authorList>
    </citation>
    <scope>NUCLEOTIDE SEQUENCE [LARGE SCALE GENOMIC DNA]</scope>
</reference>